<keyword evidence="2" id="KW-0678">Repressor</keyword>
<feature type="domain" description="CCR4-NOT transcription complex subunit 1 HEAT repeat" evidence="11">
    <location>
        <begin position="597"/>
        <end position="742"/>
    </location>
</feature>
<evidence type="ECO:0000256" key="3">
    <source>
        <dbReference type="ARBA" id="ARBA00023015"/>
    </source>
</evidence>
<dbReference type="OrthoDB" id="1933107at2759"/>
<dbReference type="Pfam" id="PF16418">
    <property type="entry name" value="CNOT1_HEAT"/>
    <property type="match status" value="1"/>
</dbReference>
<feature type="compositionally biased region" description="Low complexity" evidence="6">
    <location>
        <begin position="266"/>
        <end position="281"/>
    </location>
</feature>
<evidence type="ECO:0000259" key="10">
    <source>
        <dbReference type="Pfam" id="PF16417"/>
    </source>
</evidence>
<sequence>MSNPPPGLGGSGGGAPAGSNSNNGGSMRGPPPGFGSPSSVSSGNRTTGTMSGADGSAGTTSIIKAQISFLVSSLVDDTYEKAANEIRSLASSIMPEMYHHFLRRSSHIANPTLQTLYQHYARYKDDPAAPPPSIPSSGHPSLNWRLLCEEALRASRDINLAPHFVSIMLSPAAGTPLPIPSLRLFNLAPSQLFTLSAFTLASPHVFPTSHPAYEAIHTILRQSYVPTMDILRSPSIPFWATNPNESSDDLSLQEARTLILALYPRSQSSNDSSSRPATPTNPTSPHPSPLTSEQRTGLLSSLAIKFSSPAIILQTLSALSPGGPPRSPGSIPLEDVLFELGETLTQDEGTVEAVIYRWWGPYLLSGDSPDHIKSVTEEAGRTILGIFDGLHEGRSIDMHGVVKGMCAIESIDFPDLIRQLDVPHSPAAYPSSIGFLIALLMIPPQQPIPPIAGLLPADLESPSWTHQDSLLAILSRFSVMAPDRLPVFLVPNAASPTSFARIIDPPTNDQAMSTKIRQAAVDLQSAGMWNILGLFRVLVEACSRAEAEPQNEQRVEIGRMAIQLLERGAEVVPEMTLIAYETLPGPLPSVLHDMHRRLLGMYLSNSFAQIQSSQLVFHTLKRVNIGGLMDVLLEFYQENEANLPRILEIAQEVKILDKLLSADNIFYSLDVACLAATEKYINLEKWLADGVDVKGHEFLEGVFDFVENKVRAEIDAKHQPDSAPKPPNRLDIEVYSIFIRVIRRAPELSREDISRFKHLRTDILIVNPKLLNLRPGSTEEQGFTVAKFDKAKTEQADKMFQRMYGGHIQLDDVVKDLKRLMQSDDPNDKETFACAVHALFDEHAFVKNYPPNELTMTGILFGAIIDYRLVKDIPAFVATRYVLDACKTPPHEPVYQFGINALSVLRASLVDFPGLCRSLLEIPALHESHPVLINDIMNALAEREDLDQQGGVKLAFPALKLPVMVEEGVDEFVEPEPTKKDRIMFIINQIDPSNYDARSKDLISLFEDQYSRWFAHYFIDVRVSLEQNRHEIYLQLLEAINSPVLERHVLWETYRKARDLINAEATINSAAERATLKTVALWLGRITLARNIPIRLRDLSLKDLLIQGFDNQRLIVAIPFVCSLLSQCEHSAVFHLPNPWLTSILRLLIEFYHFATLKLNLKFEIEVLFKNKLYVDKDSIQPSDVLRTHIPPPPPQEDVPDRLHQEYLRATAELENENQRFEQPPLDPAFARMQAFQNEQAAQAAQDAFMRRVDELVASLPEYLVFSPEYPIFTAPTLQRVVHHSINRAIRDIVQPVVERSVTIAGISSRDLVQKDFGMEGDASKMRHSAHLMVQNLAGNLAIVTCKEPLRSSMINNIRTMLSQNGFTEDNMPDAMIAGVVNDNIDAGCGVIRKAAMEKAVKDIDVNLAPQYAARRAHREAGSRQPFWDGASFGVALSHAALPDALRLHSGGLGPAQLRVYEDFGEPSRILQATGPAASANGDYGYHQQDRLLPSDHARRGMASPLYPDAEVRAPSPRVLSAQAALEKFQEIVQDIEKVLAQAPAQSLVSLSPESEIRNLLRGVIYIANSSSNREGTTLVIAQKVVQLLYKTATPLGREVYVFLLQQLCELSKKVEKEVKHWLIYAEDNRKLNVSVVVTLVRTAFINVQDLDTQLASVIRRAYAPEMMDFVAELIRECSLAEDAVISRTGFASCLAALLEAHDKNRSTQIVDKLLGDMRGPRAPQDLALEPIKDSSKTSDVDPELKERLTQYFLEWVRLYSKSKPDTAFVPYVTFLTKENILRGDDVSSAFYRTAVNTAVDLDTGKLDSAPSFFGTDALASLIIFIIKHCADKNTAAGIERQVYYFNKILTIASYTLIQRHSEDSFSQRPWARLFSSILSELSSYKSGLPETYVGCLKAFSNVLGFIQPIYAPKFAFGWLSILSHRRFMPAMLSLPREVGWDDYNRGLMWLLRFLEHFLQGEMSHPSLGIYQATIRLLLVILHDFPEFLDEYYHPLTTAIPHNCLQLRNIVLSAFPDSIKPLPDIYTRLDALVHEMQHFPTVRGEYVEALSAGGIRAAIDQHVRTGMPALPAIVMELKNRIAVKTMAPGGEPRIHWNRTLLHAAVFYLGTSCVGRTARQTGMAEFDPKAPEVAILTELAHALDSDGQHHMLSVIADQLRYPSAHTLFYIHFMLFLFLHFSRTVDSPVPEYISRVLLERVIVHRPHPWGLVVTFIELMDNEVYNFWGQGFVRAEEEIFMIFVQAQKSIAGQSNHQGGFHGQGHGSQNESIAGTSSSLPVGASAETYRSGALSGDRVETASGGM</sequence>
<protein>
    <submittedName>
        <fullName evidence="13">CCR4-Not complex component, Not1-domain-containing protein</fullName>
    </submittedName>
</protein>
<dbReference type="InterPro" id="IPR007196">
    <property type="entry name" value="CCR4-Not_Not1_C"/>
</dbReference>
<evidence type="ECO:0000259" key="11">
    <source>
        <dbReference type="Pfam" id="PF16418"/>
    </source>
</evidence>
<evidence type="ECO:0000256" key="4">
    <source>
        <dbReference type="ARBA" id="ARBA00023163"/>
    </source>
</evidence>
<dbReference type="InterPro" id="IPR055454">
    <property type="entry name" value="CNOT1-like_NOT1_connector"/>
</dbReference>
<dbReference type="PANTHER" id="PTHR13162:SF8">
    <property type="entry name" value="CCR4-NOT TRANSCRIPTION COMPLEX SUBUNIT 1"/>
    <property type="match status" value="1"/>
</dbReference>
<dbReference type="GO" id="GO:0017148">
    <property type="term" value="P:negative regulation of translation"/>
    <property type="evidence" value="ECO:0007669"/>
    <property type="project" value="InterPro"/>
</dbReference>
<gene>
    <name evidence="13" type="ORF">BD324DRAFT_171156</name>
</gene>
<dbReference type="Pfam" id="PF16417">
    <property type="entry name" value="CNOT1_TTP_bind"/>
    <property type="match status" value="1"/>
</dbReference>
<dbReference type="InterPro" id="IPR024557">
    <property type="entry name" value="CNOT1_dom_4"/>
</dbReference>
<dbReference type="Gene3D" id="1.25.40.800">
    <property type="match status" value="1"/>
</dbReference>
<dbReference type="FunCoup" id="A0A1Y1U839">
    <property type="interactions" value="639"/>
</dbReference>
<comment type="subcellular location">
    <subcellularLocation>
        <location evidence="1">Nucleus</location>
    </subcellularLocation>
</comment>
<dbReference type="InterPro" id="IPR032193">
    <property type="entry name" value="CNOT1_TTP_bind"/>
</dbReference>
<name>A0A1Y1U839_9TREE</name>
<dbReference type="Pfam" id="PF04054">
    <property type="entry name" value="Not1"/>
    <property type="match status" value="1"/>
</dbReference>
<dbReference type="Gene3D" id="1.25.40.840">
    <property type="entry name" value="CCR4-NOT transcription complex subunit 1 TTP binding domain"/>
    <property type="match status" value="1"/>
</dbReference>
<accession>A0A1Y1U839</accession>
<dbReference type="RefSeq" id="XP_021868477.1">
    <property type="nucleotide sequence ID" value="XM_022012085.1"/>
</dbReference>
<feature type="region of interest" description="Disordered" evidence="6">
    <location>
        <begin position="265"/>
        <end position="294"/>
    </location>
</feature>
<evidence type="ECO:0000259" key="12">
    <source>
        <dbReference type="Pfam" id="PF25097"/>
    </source>
</evidence>
<evidence type="ECO:0000259" key="8">
    <source>
        <dbReference type="Pfam" id="PF12842"/>
    </source>
</evidence>
<dbReference type="InterPro" id="IPR040398">
    <property type="entry name" value="Not1"/>
</dbReference>
<dbReference type="InterPro" id="IPR016024">
    <property type="entry name" value="ARM-type_fold"/>
</dbReference>
<feature type="domain" description="CCR4-NOT transcription complex subunit 1 CAF1-binding" evidence="9">
    <location>
        <begin position="972"/>
        <end position="1190"/>
    </location>
</feature>
<dbReference type="GeneID" id="33553893"/>
<reference evidence="13 14" key="1">
    <citation type="submission" date="2017-03" db="EMBL/GenBank/DDBJ databases">
        <title>Widespread Adenine N6-methylation of Active Genes in Fungi.</title>
        <authorList>
            <consortium name="DOE Joint Genome Institute"/>
            <person name="Mondo S.J."/>
            <person name="Dannebaum R.O."/>
            <person name="Kuo R.C."/>
            <person name="Louie K.B."/>
            <person name="Bewick A.J."/>
            <person name="Labutti K."/>
            <person name="Haridas S."/>
            <person name="Kuo A."/>
            <person name="Salamov A."/>
            <person name="Ahrendt S.R."/>
            <person name="Lau R."/>
            <person name="Bowen B.P."/>
            <person name="Lipzen A."/>
            <person name="Sullivan W."/>
            <person name="Andreopoulos W.B."/>
            <person name="Clum A."/>
            <person name="Lindquist E."/>
            <person name="Daum C."/>
            <person name="Northen T.R."/>
            <person name="Ramamoorthy G."/>
            <person name="Schmitz R.J."/>
            <person name="Gryganskyi A."/>
            <person name="Culley D."/>
            <person name="Magnuson J."/>
            <person name="James T.Y."/>
            <person name="O'Malley M.A."/>
            <person name="Stajich J.E."/>
            <person name="Spatafora J.W."/>
            <person name="Visel A."/>
            <person name="Grigoriev I.V."/>
        </authorList>
    </citation>
    <scope>NUCLEOTIDE SEQUENCE [LARGE SCALE GENOMIC DNA]</scope>
    <source>
        <strain evidence="13 14">NRRL Y-17943</strain>
    </source>
</reference>
<dbReference type="Pfam" id="PF12842">
    <property type="entry name" value="DUF3819"/>
    <property type="match status" value="1"/>
</dbReference>
<dbReference type="SUPFAM" id="SSF48371">
    <property type="entry name" value="ARM repeat"/>
    <property type="match status" value="1"/>
</dbReference>
<dbReference type="Proteomes" id="UP000193218">
    <property type="component" value="Unassembled WGS sequence"/>
</dbReference>
<evidence type="ECO:0000256" key="5">
    <source>
        <dbReference type="ARBA" id="ARBA00023242"/>
    </source>
</evidence>
<dbReference type="GO" id="GO:0000932">
    <property type="term" value="C:P-body"/>
    <property type="evidence" value="ECO:0007669"/>
    <property type="project" value="TreeGrafter"/>
</dbReference>
<keyword evidence="4" id="KW-0804">Transcription</keyword>
<dbReference type="CDD" id="cd20710">
    <property type="entry name" value="NOT1_connector"/>
    <property type="match status" value="1"/>
</dbReference>
<feature type="domain" description="CCR4-NOT transcription complex subunit 1-like NOT1 connector" evidence="12">
    <location>
        <begin position="1535"/>
        <end position="1718"/>
    </location>
</feature>
<feature type="domain" description="CCR4-Not complex component Not1 C-terminal" evidence="7">
    <location>
        <begin position="1880"/>
        <end position="2242"/>
    </location>
</feature>
<dbReference type="InterPro" id="IPR032194">
    <property type="entry name" value="CNOT1_HEAT"/>
</dbReference>
<comment type="caution">
    <text evidence="13">The sequence shown here is derived from an EMBL/GenBank/DDBJ whole genome shotgun (WGS) entry which is preliminary data.</text>
</comment>
<proteinExistence type="predicted"/>
<dbReference type="InterPro" id="IPR038535">
    <property type="entry name" value="CNOT1_TTP_bind_sf"/>
</dbReference>
<evidence type="ECO:0000256" key="2">
    <source>
        <dbReference type="ARBA" id="ARBA00022491"/>
    </source>
</evidence>
<keyword evidence="3" id="KW-0805">Transcription regulation</keyword>
<feature type="region of interest" description="Disordered" evidence="6">
    <location>
        <begin position="2251"/>
        <end position="2275"/>
    </location>
</feature>
<dbReference type="GO" id="GO:0005634">
    <property type="term" value="C:nucleus"/>
    <property type="evidence" value="ECO:0007669"/>
    <property type="project" value="UniProtKB-SubCell"/>
</dbReference>
<evidence type="ECO:0000256" key="1">
    <source>
        <dbReference type="ARBA" id="ARBA00004123"/>
    </source>
</evidence>
<dbReference type="Pfam" id="PF16415">
    <property type="entry name" value="CNOT1_CAF1_bind"/>
    <property type="match status" value="1"/>
</dbReference>
<dbReference type="EMBL" id="NBSH01000015">
    <property type="protein sequence ID" value="ORX34199.1"/>
    <property type="molecule type" value="Genomic_DNA"/>
</dbReference>
<dbReference type="STRING" id="4999.A0A1Y1U839"/>
<dbReference type="GO" id="GO:0030015">
    <property type="term" value="C:CCR4-NOT core complex"/>
    <property type="evidence" value="ECO:0007669"/>
    <property type="project" value="InterPro"/>
</dbReference>
<feature type="domain" description="CCR4-NOT transcription complex subunit 1" evidence="8">
    <location>
        <begin position="1276"/>
        <end position="1419"/>
    </location>
</feature>
<dbReference type="GO" id="GO:0060090">
    <property type="term" value="F:molecular adaptor activity"/>
    <property type="evidence" value="ECO:0007669"/>
    <property type="project" value="TreeGrafter"/>
</dbReference>
<dbReference type="InParanoid" id="A0A1Y1U839"/>
<dbReference type="GO" id="GO:0000288">
    <property type="term" value="P:nuclear-transcribed mRNA catabolic process, deadenylation-dependent decay"/>
    <property type="evidence" value="ECO:0007669"/>
    <property type="project" value="TreeGrafter"/>
</dbReference>
<dbReference type="PANTHER" id="PTHR13162">
    <property type="entry name" value="CCR4-NOT TRANSCRIPTION COMPLEX"/>
    <property type="match status" value="1"/>
</dbReference>
<evidence type="ECO:0000259" key="7">
    <source>
        <dbReference type="Pfam" id="PF04054"/>
    </source>
</evidence>
<feature type="domain" description="CCR4-NOT transcription complex subunit 1 TTP binding" evidence="10">
    <location>
        <begin position="790"/>
        <end position="944"/>
    </location>
</feature>
<dbReference type="Pfam" id="PF25097">
    <property type="entry name" value="ARM_Cnot1"/>
    <property type="match status" value="1"/>
</dbReference>
<dbReference type="Gene3D" id="1.25.40.180">
    <property type="match status" value="1"/>
</dbReference>
<evidence type="ECO:0000313" key="14">
    <source>
        <dbReference type="Proteomes" id="UP000193218"/>
    </source>
</evidence>
<keyword evidence="5" id="KW-0539">Nucleus</keyword>
<organism evidence="13 14">
    <name type="scientific">Kockovaella imperatae</name>
    <dbReference type="NCBI Taxonomy" id="4999"/>
    <lineage>
        <taxon>Eukaryota</taxon>
        <taxon>Fungi</taxon>
        <taxon>Dikarya</taxon>
        <taxon>Basidiomycota</taxon>
        <taxon>Agaricomycotina</taxon>
        <taxon>Tremellomycetes</taxon>
        <taxon>Tremellales</taxon>
        <taxon>Cuniculitremaceae</taxon>
        <taxon>Kockovaella</taxon>
    </lineage>
</organism>
<dbReference type="InterPro" id="IPR032191">
    <property type="entry name" value="CNOT1_CAF1_bind"/>
</dbReference>
<evidence type="ECO:0000256" key="6">
    <source>
        <dbReference type="SAM" id="MobiDB-lite"/>
    </source>
</evidence>
<evidence type="ECO:0000313" key="13">
    <source>
        <dbReference type="EMBL" id="ORX34199.1"/>
    </source>
</evidence>
<dbReference type="Gene3D" id="1.25.40.790">
    <property type="match status" value="1"/>
</dbReference>
<evidence type="ECO:0000259" key="9">
    <source>
        <dbReference type="Pfam" id="PF16415"/>
    </source>
</evidence>
<keyword evidence="14" id="KW-1185">Reference proteome</keyword>
<feature type="region of interest" description="Disordered" evidence="6">
    <location>
        <begin position="1"/>
        <end position="56"/>
    </location>
</feature>